<dbReference type="EMBL" id="SDMP01000007">
    <property type="protein sequence ID" value="RYR46164.1"/>
    <property type="molecule type" value="Genomic_DNA"/>
</dbReference>
<dbReference type="AlphaFoldDB" id="A0A445C5H0"/>
<organism evidence="1 2">
    <name type="scientific">Arachis hypogaea</name>
    <name type="common">Peanut</name>
    <dbReference type="NCBI Taxonomy" id="3818"/>
    <lineage>
        <taxon>Eukaryota</taxon>
        <taxon>Viridiplantae</taxon>
        <taxon>Streptophyta</taxon>
        <taxon>Embryophyta</taxon>
        <taxon>Tracheophyta</taxon>
        <taxon>Spermatophyta</taxon>
        <taxon>Magnoliopsida</taxon>
        <taxon>eudicotyledons</taxon>
        <taxon>Gunneridae</taxon>
        <taxon>Pentapetalae</taxon>
        <taxon>rosids</taxon>
        <taxon>fabids</taxon>
        <taxon>Fabales</taxon>
        <taxon>Fabaceae</taxon>
        <taxon>Papilionoideae</taxon>
        <taxon>50 kb inversion clade</taxon>
        <taxon>dalbergioids sensu lato</taxon>
        <taxon>Dalbergieae</taxon>
        <taxon>Pterocarpus clade</taxon>
        <taxon>Arachis</taxon>
    </lineage>
</organism>
<reference evidence="1 2" key="1">
    <citation type="submission" date="2019-01" db="EMBL/GenBank/DDBJ databases">
        <title>Sequencing of cultivated peanut Arachis hypogaea provides insights into genome evolution and oil improvement.</title>
        <authorList>
            <person name="Chen X."/>
        </authorList>
    </citation>
    <scope>NUCLEOTIDE SEQUENCE [LARGE SCALE GENOMIC DNA]</scope>
    <source>
        <strain evidence="2">cv. Fuhuasheng</strain>
        <tissue evidence="1">Leaves</tissue>
    </source>
</reference>
<proteinExistence type="predicted"/>
<gene>
    <name evidence="1" type="ORF">Ahy_A07g031915</name>
</gene>
<sequence length="108" mass="11927">MVPSKGGSSPSDARSCVSSVRDAYGNGIKGDVDHEYLAMDQSVPFPDGGYYGYYYPGYGGFFEEPDNQGYYVGADAVDLQYPVHLFFKLPLALEHHVLGQVLPMPQRR</sequence>
<evidence type="ECO:0000313" key="1">
    <source>
        <dbReference type="EMBL" id="RYR46164.1"/>
    </source>
</evidence>
<evidence type="ECO:0000313" key="2">
    <source>
        <dbReference type="Proteomes" id="UP000289738"/>
    </source>
</evidence>
<name>A0A445C5H0_ARAHY</name>
<dbReference type="Proteomes" id="UP000289738">
    <property type="component" value="Chromosome A07"/>
</dbReference>
<comment type="caution">
    <text evidence="1">The sequence shown here is derived from an EMBL/GenBank/DDBJ whole genome shotgun (WGS) entry which is preliminary data.</text>
</comment>
<accession>A0A445C5H0</accession>
<protein>
    <submittedName>
        <fullName evidence="1">Uncharacterized protein</fullName>
    </submittedName>
</protein>
<keyword evidence="2" id="KW-1185">Reference proteome</keyword>